<feature type="compositionally biased region" description="Polar residues" evidence="1">
    <location>
        <begin position="364"/>
        <end position="373"/>
    </location>
</feature>
<feature type="region of interest" description="Disordered" evidence="1">
    <location>
        <begin position="164"/>
        <end position="204"/>
    </location>
</feature>
<comment type="caution">
    <text evidence="2">The sequence shown here is derived from an EMBL/GenBank/DDBJ whole genome shotgun (WGS) entry which is preliminary data.</text>
</comment>
<sequence length="619" mass="67728">MPTVAVLRASRHPFDDEVVEDSEPEREALRQTLKLERKRRKLAVMNEAPTVAPARLSPSPSRVILISDESVPASPLVAPQLATNVIDISDTSTNISVNQRVISLDSSMITTGANPEIAAVVAPPERDAAAAAPPATLSESEHSDDDEEILPTLNLARFAFNKPRPLQRRNSASTVGSTSNSDSQAKPPAKKTARSSSKRLEGEFSDTELKKLAKCVSCDIAWTARKSAAQKMVHIRSCAKKSGLTDATVRILIRKEIDNAPSDPGPSNRKGKTLGGVPTTHTTLLEDVVRDAAPKRKGKRKEVVDTLKSASETRENIRDRAQMVFGVGPFPDGDSFIVQTQAIRADTSTTHEPCATQPFGPSRLGQQRGSKSSLLFGDQDSEGEPDLPPATQGFAPSKLGARKTTGGWGYESESEESAAPEPTKNPLDFSVFSSAKEVSPRSSPKTKKRIAPAAAPPSIESDGWNDDHSAYVHFDPDLNKEMLNISPIRSSKPTTKKKPIPEASPKTKRKTQIAADVEESPRPLSPKKKRSRKKNEDEFDENWELGLKKKILEGQDDLRLRILRYEPINFDVFLRLATEDEEDTASGRLRLKLRAFLDKQAINFYGGEAGKTGTRTRKR</sequence>
<feature type="compositionally biased region" description="Basic and acidic residues" evidence="1">
    <location>
        <begin position="465"/>
        <end position="480"/>
    </location>
</feature>
<protein>
    <submittedName>
        <fullName evidence="2">Uncharacterized protein</fullName>
    </submittedName>
</protein>
<evidence type="ECO:0000256" key="1">
    <source>
        <dbReference type="SAM" id="MobiDB-lite"/>
    </source>
</evidence>
<organism evidence="2 3">
    <name type="scientific">Mycena metata</name>
    <dbReference type="NCBI Taxonomy" id="1033252"/>
    <lineage>
        <taxon>Eukaryota</taxon>
        <taxon>Fungi</taxon>
        <taxon>Dikarya</taxon>
        <taxon>Basidiomycota</taxon>
        <taxon>Agaricomycotina</taxon>
        <taxon>Agaricomycetes</taxon>
        <taxon>Agaricomycetidae</taxon>
        <taxon>Agaricales</taxon>
        <taxon>Marasmiineae</taxon>
        <taxon>Mycenaceae</taxon>
        <taxon>Mycena</taxon>
    </lineage>
</organism>
<proteinExistence type="predicted"/>
<accession>A0AAD7KDV3</accession>
<dbReference type="AlphaFoldDB" id="A0AAD7KDV3"/>
<feature type="region of interest" description="Disordered" evidence="1">
    <location>
        <begin position="258"/>
        <end position="279"/>
    </location>
</feature>
<dbReference type="EMBL" id="JARKIB010000004">
    <property type="protein sequence ID" value="KAJ7781093.1"/>
    <property type="molecule type" value="Genomic_DNA"/>
</dbReference>
<gene>
    <name evidence="2" type="ORF">B0H16DRAFT_1710338</name>
</gene>
<evidence type="ECO:0000313" key="2">
    <source>
        <dbReference type="EMBL" id="KAJ7781093.1"/>
    </source>
</evidence>
<evidence type="ECO:0000313" key="3">
    <source>
        <dbReference type="Proteomes" id="UP001215598"/>
    </source>
</evidence>
<feature type="region of interest" description="Disordered" evidence="1">
    <location>
        <begin position="125"/>
        <end position="147"/>
    </location>
</feature>
<reference evidence="2" key="1">
    <citation type="submission" date="2023-03" db="EMBL/GenBank/DDBJ databases">
        <title>Massive genome expansion in bonnet fungi (Mycena s.s.) driven by repeated elements and novel gene families across ecological guilds.</title>
        <authorList>
            <consortium name="Lawrence Berkeley National Laboratory"/>
            <person name="Harder C.B."/>
            <person name="Miyauchi S."/>
            <person name="Viragh M."/>
            <person name="Kuo A."/>
            <person name="Thoen E."/>
            <person name="Andreopoulos B."/>
            <person name="Lu D."/>
            <person name="Skrede I."/>
            <person name="Drula E."/>
            <person name="Henrissat B."/>
            <person name="Morin E."/>
            <person name="Kohler A."/>
            <person name="Barry K."/>
            <person name="LaButti K."/>
            <person name="Morin E."/>
            <person name="Salamov A."/>
            <person name="Lipzen A."/>
            <person name="Mereny Z."/>
            <person name="Hegedus B."/>
            <person name="Baldrian P."/>
            <person name="Stursova M."/>
            <person name="Weitz H."/>
            <person name="Taylor A."/>
            <person name="Grigoriev I.V."/>
            <person name="Nagy L.G."/>
            <person name="Martin F."/>
            <person name="Kauserud H."/>
        </authorList>
    </citation>
    <scope>NUCLEOTIDE SEQUENCE</scope>
    <source>
        <strain evidence="2">CBHHK182m</strain>
    </source>
</reference>
<dbReference type="Proteomes" id="UP001215598">
    <property type="component" value="Unassembled WGS sequence"/>
</dbReference>
<keyword evidence="3" id="KW-1185">Reference proteome</keyword>
<feature type="compositionally biased region" description="Low complexity" evidence="1">
    <location>
        <begin position="125"/>
        <end position="135"/>
    </location>
</feature>
<feature type="compositionally biased region" description="Basic residues" evidence="1">
    <location>
        <begin position="188"/>
        <end position="197"/>
    </location>
</feature>
<feature type="compositionally biased region" description="Polar residues" evidence="1">
    <location>
        <begin position="168"/>
        <end position="184"/>
    </location>
</feature>
<feature type="region of interest" description="Disordered" evidence="1">
    <location>
        <begin position="347"/>
        <end position="539"/>
    </location>
</feature>
<name>A0AAD7KDV3_9AGAR</name>